<feature type="compositionally biased region" description="Polar residues" evidence="5">
    <location>
        <begin position="206"/>
        <end position="215"/>
    </location>
</feature>
<comment type="caution">
    <text evidence="7">The sequence shown here is derived from an EMBL/GenBank/DDBJ whole genome shotgun (WGS) entry which is preliminary data.</text>
</comment>
<organism evidence="7 8">
    <name type="scientific">Marchantia polymorpha subsp. ruderalis</name>
    <dbReference type="NCBI Taxonomy" id="1480154"/>
    <lineage>
        <taxon>Eukaryota</taxon>
        <taxon>Viridiplantae</taxon>
        <taxon>Streptophyta</taxon>
        <taxon>Embryophyta</taxon>
        <taxon>Marchantiophyta</taxon>
        <taxon>Marchantiopsida</taxon>
        <taxon>Marchantiidae</taxon>
        <taxon>Marchantiales</taxon>
        <taxon>Marchantiaceae</taxon>
        <taxon>Marchantia</taxon>
    </lineage>
</organism>
<evidence type="ECO:0000256" key="1">
    <source>
        <dbReference type="ARBA" id="ARBA00022723"/>
    </source>
</evidence>
<evidence type="ECO:0000256" key="2">
    <source>
        <dbReference type="ARBA" id="ARBA00022771"/>
    </source>
</evidence>
<evidence type="ECO:0000313" key="8">
    <source>
        <dbReference type="Proteomes" id="UP000077202"/>
    </source>
</evidence>
<name>A0A176WL68_MARPO</name>
<protein>
    <recommendedName>
        <fullName evidence="6">C3H1-type domain-containing protein</fullName>
    </recommendedName>
</protein>
<feature type="region of interest" description="Disordered" evidence="5">
    <location>
        <begin position="206"/>
        <end position="259"/>
    </location>
</feature>
<dbReference type="Gene3D" id="4.10.1000.10">
    <property type="entry name" value="Zinc finger, CCCH-type"/>
    <property type="match status" value="1"/>
</dbReference>
<dbReference type="SMART" id="SM00356">
    <property type="entry name" value="ZnF_C3H1"/>
    <property type="match status" value="1"/>
</dbReference>
<dbReference type="Pfam" id="PF00642">
    <property type="entry name" value="zf-CCCH"/>
    <property type="match status" value="1"/>
</dbReference>
<dbReference type="GO" id="GO:0005689">
    <property type="term" value="C:U12-type spliceosomal complex"/>
    <property type="evidence" value="ECO:0007669"/>
    <property type="project" value="TreeGrafter"/>
</dbReference>
<gene>
    <name evidence="7" type="ORF">AXG93_1104s1060</name>
</gene>
<dbReference type="PANTHER" id="PTHR16465:SF0">
    <property type="entry name" value="ZINC FINGER MATRIN-TYPE PROTEIN 5"/>
    <property type="match status" value="1"/>
</dbReference>
<reference evidence="7" key="1">
    <citation type="submission" date="2016-03" db="EMBL/GenBank/DDBJ databases">
        <title>Mechanisms controlling the formation of the plant cell surface in tip-growing cells are functionally conserved among land plants.</title>
        <authorList>
            <person name="Honkanen S."/>
            <person name="Jones V.A."/>
            <person name="Morieri G."/>
            <person name="Champion C."/>
            <person name="Hetherington A.J."/>
            <person name="Kelly S."/>
            <person name="Saint-Marcoux D."/>
            <person name="Proust H."/>
            <person name="Prescott H."/>
            <person name="Dolan L."/>
        </authorList>
    </citation>
    <scope>NUCLEOTIDE SEQUENCE [LARGE SCALE GENOMIC DNA]</scope>
    <source>
        <tissue evidence="7">Whole gametophyte</tissue>
    </source>
</reference>
<dbReference type="AlphaFoldDB" id="A0A176WL68"/>
<proteinExistence type="predicted"/>
<dbReference type="PROSITE" id="PS50103">
    <property type="entry name" value="ZF_C3H1"/>
    <property type="match status" value="1"/>
</dbReference>
<dbReference type="EMBL" id="LVLJ01000472">
    <property type="protein sequence ID" value="OAE33910.1"/>
    <property type="molecule type" value="Genomic_DNA"/>
</dbReference>
<keyword evidence="3 4" id="KW-0862">Zinc</keyword>
<keyword evidence="2 4" id="KW-0863">Zinc-finger</keyword>
<evidence type="ECO:0000259" key="6">
    <source>
        <dbReference type="PROSITE" id="PS50103"/>
    </source>
</evidence>
<sequence>MDVGGKALVDAKDFLDDVKELVEARGTSELLSANLQMVVNKLQASLKELECREVGRWTHNTPRDNSKREAEASPMVQESDDHTWHCYIRDSRPVPSRTGRTSSPSSKGRRCWTFLRKVSQGDGILSRDARSALTSCCGLWLPPPVGIGSILLLLFTDKDQGGNRGVCAYFQRTGTCNYGSNCQYAHITHSGPSYAAAGMSVSNISQSDLGPSPTNAAHGAPSATSASVPVSRVAENKLPPSLQPPPEDGYPSLPFVDWG</sequence>
<dbReference type="Proteomes" id="UP000077202">
    <property type="component" value="Unassembled WGS sequence"/>
</dbReference>
<keyword evidence="1 4" id="KW-0479">Metal-binding</keyword>
<dbReference type="SUPFAM" id="SSF90229">
    <property type="entry name" value="CCCH zinc finger"/>
    <property type="match status" value="1"/>
</dbReference>
<evidence type="ECO:0000256" key="3">
    <source>
        <dbReference type="ARBA" id="ARBA00022833"/>
    </source>
</evidence>
<feature type="domain" description="C3H1-type" evidence="6">
    <location>
        <begin position="161"/>
        <end position="189"/>
    </location>
</feature>
<dbReference type="PANTHER" id="PTHR16465">
    <property type="entry name" value="NUCLEASE-RELATED"/>
    <property type="match status" value="1"/>
</dbReference>
<evidence type="ECO:0000256" key="5">
    <source>
        <dbReference type="SAM" id="MobiDB-lite"/>
    </source>
</evidence>
<dbReference type="InterPro" id="IPR036855">
    <property type="entry name" value="Znf_CCCH_sf"/>
</dbReference>
<dbReference type="GO" id="GO:0008270">
    <property type="term" value="F:zinc ion binding"/>
    <property type="evidence" value="ECO:0007669"/>
    <property type="project" value="UniProtKB-KW"/>
</dbReference>
<dbReference type="InterPro" id="IPR000571">
    <property type="entry name" value="Znf_CCCH"/>
</dbReference>
<feature type="compositionally biased region" description="Low complexity" evidence="5">
    <location>
        <begin position="220"/>
        <end position="233"/>
    </location>
</feature>
<keyword evidence="8" id="KW-1185">Reference proteome</keyword>
<evidence type="ECO:0000256" key="4">
    <source>
        <dbReference type="PROSITE-ProRule" id="PRU00723"/>
    </source>
</evidence>
<evidence type="ECO:0000313" key="7">
    <source>
        <dbReference type="EMBL" id="OAE33910.1"/>
    </source>
</evidence>
<accession>A0A176WL68</accession>
<feature type="zinc finger region" description="C3H1-type" evidence="4">
    <location>
        <begin position="161"/>
        <end position="189"/>
    </location>
</feature>